<dbReference type="EMBL" id="CM010636">
    <property type="protein sequence ID" value="RID47309.1"/>
    <property type="molecule type" value="Genomic_DNA"/>
</dbReference>
<dbReference type="GO" id="GO:0005886">
    <property type="term" value="C:plasma membrane"/>
    <property type="evidence" value="ECO:0007669"/>
    <property type="project" value="UniProtKB-SubCell"/>
</dbReference>
<evidence type="ECO:0000259" key="3">
    <source>
        <dbReference type="Pfam" id="PF07714"/>
    </source>
</evidence>
<dbReference type="InterPro" id="IPR001245">
    <property type="entry name" value="Ser-Thr/Tyr_kinase_cat_dom"/>
</dbReference>
<name>A0A397Y107_BRACM</name>
<dbReference type="GO" id="GO:0004672">
    <property type="term" value="F:protein kinase activity"/>
    <property type="evidence" value="ECO:0007669"/>
    <property type="project" value="InterPro"/>
</dbReference>
<feature type="domain" description="Serine-threonine/tyrosine-protein kinase catalytic" evidence="3">
    <location>
        <begin position="17"/>
        <end position="55"/>
    </location>
</feature>
<gene>
    <name evidence="4" type="ORF">BRARA_I03911</name>
</gene>
<dbReference type="Proteomes" id="UP000264353">
    <property type="component" value="Chromosome A9"/>
</dbReference>
<accession>A0A397Y107</accession>
<evidence type="ECO:0000256" key="2">
    <source>
        <dbReference type="ARBA" id="ARBA00022475"/>
    </source>
</evidence>
<evidence type="ECO:0000256" key="1">
    <source>
        <dbReference type="ARBA" id="ARBA00004236"/>
    </source>
</evidence>
<protein>
    <recommendedName>
        <fullName evidence="3">Serine-threonine/tyrosine-protein kinase catalytic domain-containing protein</fullName>
    </recommendedName>
</protein>
<dbReference type="Gene3D" id="3.30.200.20">
    <property type="entry name" value="Phosphorylase Kinase, domain 1"/>
    <property type="match status" value="1"/>
</dbReference>
<reference evidence="4 5" key="1">
    <citation type="submission" date="2018-06" db="EMBL/GenBank/DDBJ databases">
        <title>WGS assembly of Brassica rapa FPsc.</title>
        <authorList>
            <person name="Bowman J."/>
            <person name="Kohchi T."/>
            <person name="Yamato K."/>
            <person name="Jenkins J."/>
            <person name="Shu S."/>
            <person name="Ishizaki K."/>
            <person name="Yamaoka S."/>
            <person name="Nishihama R."/>
            <person name="Nakamura Y."/>
            <person name="Berger F."/>
            <person name="Adam C."/>
            <person name="Aki S."/>
            <person name="Althoff F."/>
            <person name="Araki T."/>
            <person name="Arteaga-Vazquez M."/>
            <person name="Balasubrmanian S."/>
            <person name="Bauer D."/>
            <person name="Boehm C."/>
            <person name="Briginshaw L."/>
            <person name="Caballero-Perez J."/>
            <person name="Catarino B."/>
            <person name="Chen F."/>
            <person name="Chiyoda S."/>
            <person name="Chovatia M."/>
            <person name="Davies K."/>
            <person name="Delmans M."/>
            <person name="Demura T."/>
            <person name="Dierschke T."/>
            <person name="Dolan L."/>
            <person name="Dorantes-Acosta A."/>
            <person name="Eklund D."/>
            <person name="Florent S."/>
            <person name="Flores-Sandoval E."/>
            <person name="Fujiyama A."/>
            <person name="Fukuzawa H."/>
            <person name="Galik B."/>
            <person name="Grimanelli D."/>
            <person name="Grimwood J."/>
            <person name="Grossniklaus U."/>
            <person name="Hamada T."/>
            <person name="Haseloff J."/>
            <person name="Hetherington A."/>
            <person name="Higo A."/>
            <person name="Hirakawa Y."/>
            <person name="Hundley H."/>
            <person name="Ikeda Y."/>
            <person name="Inoue K."/>
            <person name="Inoue S."/>
            <person name="Ishida S."/>
            <person name="Jia Q."/>
            <person name="Kakita M."/>
            <person name="Kanazawa T."/>
            <person name="Kawai Y."/>
            <person name="Kawashima T."/>
            <person name="Kennedy M."/>
            <person name="Kinose K."/>
            <person name="Kinoshita T."/>
            <person name="Kohara Y."/>
            <person name="Koide E."/>
            <person name="Komatsu K."/>
            <person name="Kopischke S."/>
            <person name="Kubo M."/>
            <person name="Kyozuka J."/>
            <person name="Lagercrantz U."/>
            <person name="Lin S."/>
            <person name="Lindquist E."/>
            <person name="Lipzen A."/>
            <person name="Lu C."/>
            <person name="Luna E."/>
            <person name="Martienssen R."/>
            <person name="Minamino N."/>
            <person name="Mizutani M."/>
            <person name="Mizutani M."/>
            <person name="Mochizuki N."/>
            <person name="Monte I."/>
            <person name="Mosher R."/>
            <person name="Nagasaki H."/>
            <person name="Nakagami H."/>
            <person name="Naramoto S."/>
            <person name="Nishitani K."/>
            <person name="Ohtani M."/>
            <person name="Okamoto T."/>
            <person name="Okumura M."/>
            <person name="Phillips J."/>
            <person name="Pollak B."/>
            <person name="Reinders A."/>
            <person name="Roevekamp M."/>
            <person name="Sano R."/>
            <person name="Sawa S."/>
            <person name="Schmid M."/>
            <person name="Shirakawa M."/>
            <person name="Solano R."/>
            <person name="Spunde A."/>
            <person name="Suetsugu N."/>
            <person name="Sugano S."/>
            <person name="Sugiyama A."/>
            <person name="Sun R."/>
            <person name="Suzuki Y."/>
            <person name="Takenaka M."/>
            <person name="Takezawa D."/>
            <person name="Tomogane H."/>
            <person name="Tsuzuki M."/>
            <person name="Ueda T."/>
            <person name="Umeda M."/>
            <person name="Ward J."/>
            <person name="Watanabe Y."/>
            <person name="Yazaki K."/>
            <person name="Yokoyama R."/>
            <person name="Yoshitake Y."/>
            <person name="Yotsui I."/>
            <person name="Zachgo S."/>
            <person name="Schmutz J."/>
        </authorList>
    </citation>
    <scope>NUCLEOTIDE SEQUENCE [LARGE SCALE GENOMIC DNA]</scope>
    <source>
        <strain evidence="5">cv. B-3</strain>
    </source>
</reference>
<dbReference type="SUPFAM" id="SSF56112">
    <property type="entry name" value="Protein kinase-like (PK-like)"/>
    <property type="match status" value="1"/>
</dbReference>
<dbReference type="InterPro" id="IPR050823">
    <property type="entry name" value="Plant_Ser_Thr_Prot_Kinase"/>
</dbReference>
<organism evidence="4 5">
    <name type="scientific">Brassica campestris</name>
    <name type="common">Field mustard</name>
    <dbReference type="NCBI Taxonomy" id="3711"/>
    <lineage>
        <taxon>Eukaryota</taxon>
        <taxon>Viridiplantae</taxon>
        <taxon>Streptophyta</taxon>
        <taxon>Embryophyta</taxon>
        <taxon>Tracheophyta</taxon>
        <taxon>Spermatophyta</taxon>
        <taxon>Magnoliopsida</taxon>
        <taxon>eudicotyledons</taxon>
        <taxon>Gunneridae</taxon>
        <taxon>Pentapetalae</taxon>
        <taxon>rosids</taxon>
        <taxon>malvids</taxon>
        <taxon>Brassicales</taxon>
        <taxon>Brassicaceae</taxon>
        <taxon>Brassiceae</taxon>
        <taxon>Brassica</taxon>
    </lineage>
</organism>
<sequence length="57" mass="6649">MLCSRGSIDETTLTPTRSITEINYLVQLSHPNLFKLIGYCLEDEQLLLLYEFMHKES</sequence>
<keyword evidence="2" id="KW-0472">Membrane</keyword>
<proteinExistence type="predicted"/>
<comment type="subcellular location">
    <subcellularLocation>
        <location evidence="1">Cell membrane</location>
    </subcellularLocation>
</comment>
<evidence type="ECO:0000313" key="5">
    <source>
        <dbReference type="Proteomes" id="UP000264353"/>
    </source>
</evidence>
<dbReference type="InterPro" id="IPR011009">
    <property type="entry name" value="Kinase-like_dom_sf"/>
</dbReference>
<keyword evidence="2" id="KW-1003">Cell membrane</keyword>
<dbReference type="PANTHER" id="PTHR45621">
    <property type="entry name" value="OS01G0588500 PROTEIN-RELATED"/>
    <property type="match status" value="1"/>
</dbReference>
<evidence type="ECO:0000313" key="4">
    <source>
        <dbReference type="EMBL" id="RID47309.1"/>
    </source>
</evidence>
<dbReference type="Pfam" id="PF07714">
    <property type="entry name" value="PK_Tyr_Ser-Thr"/>
    <property type="match status" value="1"/>
</dbReference>
<dbReference type="AlphaFoldDB" id="A0A397Y107"/>